<dbReference type="Pfam" id="PF00005">
    <property type="entry name" value="ABC_tran"/>
    <property type="match status" value="1"/>
</dbReference>
<dbReference type="Gene3D" id="3.40.50.300">
    <property type="entry name" value="P-loop containing nucleotide triphosphate hydrolases"/>
    <property type="match status" value="1"/>
</dbReference>
<accession>A0A1M6RI61</accession>
<evidence type="ECO:0000313" key="2">
    <source>
        <dbReference type="EMBL" id="SHK32068.1"/>
    </source>
</evidence>
<organism evidence="2 3">
    <name type="scientific">Paramaledivibacter caminithermalis (strain DSM 15212 / CIP 107654 / DViRD3)</name>
    <name type="common">Clostridium caminithermale</name>
    <dbReference type="NCBI Taxonomy" id="1121301"/>
    <lineage>
        <taxon>Bacteria</taxon>
        <taxon>Bacillati</taxon>
        <taxon>Bacillota</taxon>
        <taxon>Clostridia</taxon>
        <taxon>Peptostreptococcales</taxon>
        <taxon>Caminicellaceae</taxon>
        <taxon>Paramaledivibacter</taxon>
    </lineage>
</organism>
<dbReference type="PROSITE" id="PS50893">
    <property type="entry name" value="ABC_TRANSPORTER_2"/>
    <property type="match status" value="1"/>
</dbReference>
<dbReference type="SUPFAM" id="SSF52540">
    <property type="entry name" value="P-loop containing nucleoside triphosphate hydrolases"/>
    <property type="match status" value="1"/>
</dbReference>
<dbReference type="AlphaFoldDB" id="A0A1M6RI61"/>
<protein>
    <submittedName>
        <fullName evidence="2">Putative ABC transport system ATP-binding protein</fullName>
    </submittedName>
</protein>
<evidence type="ECO:0000313" key="3">
    <source>
        <dbReference type="Proteomes" id="UP000184465"/>
    </source>
</evidence>
<dbReference type="InterPro" id="IPR027417">
    <property type="entry name" value="P-loop_NTPase"/>
</dbReference>
<dbReference type="InterPro" id="IPR017871">
    <property type="entry name" value="ABC_transporter-like_CS"/>
</dbReference>
<dbReference type="PANTHER" id="PTHR42798:SF4">
    <property type="entry name" value="ABC TRANSPORTER DOMAIN-CONTAINING PROTEIN"/>
    <property type="match status" value="1"/>
</dbReference>
<dbReference type="OrthoDB" id="9802264at2"/>
<proteinExistence type="predicted"/>
<reference evidence="2 3" key="1">
    <citation type="submission" date="2016-11" db="EMBL/GenBank/DDBJ databases">
        <authorList>
            <person name="Jaros S."/>
            <person name="Januszkiewicz K."/>
            <person name="Wedrychowicz H."/>
        </authorList>
    </citation>
    <scope>NUCLEOTIDE SEQUENCE [LARGE SCALE GENOMIC DNA]</scope>
    <source>
        <strain evidence="2 3">DSM 15212</strain>
    </source>
</reference>
<gene>
    <name evidence="2" type="ORF">SAMN02745912_02968</name>
</gene>
<keyword evidence="2" id="KW-0067">ATP-binding</keyword>
<dbReference type="Proteomes" id="UP000184465">
    <property type="component" value="Unassembled WGS sequence"/>
</dbReference>
<sequence>SGSGKSTLLNIMGLLENPDTGTINVCGATDVKANSRQAQHLLRTKIGFLFQNFALIDDKSVSYNLDIACINSKIPRSKWNDKKTKLLKDLQLNISLKEKVYNLSGGEQQRLALARILLKNCDLIFADEPTGSLDISNRDIILDILSQLNRKGKTIVLVSHDPYIVNNSRRVVEL</sequence>
<feature type="non-terminal residue" evidence="2">
    <location>
        <position position="1"/>
    </location>
</feature>
<dbReference type="PANTHER" id="PTHR42798">
    <property type="entry name" value="LIPOPROTEIN-RELEASING SYSTEM ATP-BINDING PROTEIN LOLD"/>
    <property type="match status" value="1"/>
</dbReference>
<keyword evidence="3" id="KW-1185">Reference proteome</keyword>
<evidence type="ECO:0000259" key="1">
    <source>
        <dbReference type="PROSITE" id="PS50893"/>
    </source>
</evidence>
<dbReference type="STRING" id="1121301.SAMN02745912_02968"/>
<feature type="domain" description="ABC transporter" evidence="1">
    <location>
        <begin position="1"/>
        <end position="174"/>
    </location>
</feature>
<dbReference type="InterPro" id="IPR003439">
    <property type="entry name" value="ABC_transporter-like_ATP-bd"/>
</dbReference>
<name>A0A1M6RI61_PARC5</name>
<dbReference type="GO" id="GO:0005524">
    <property type="term" value="F:ATP binding"/>
    <property type="evidence" value="ECO:0007669"/>
    <property type="project" value="UniProtKB-KW"/>
</dbReference>
<dbReference type="EMBL" id="FRAG01000047">
    <property type="protein sequence ID" value="SHK32068.1"/>
    <property type="molecule type" value="Genomic_DNA"/>
</dbReference>
<dbReference type="RefSeq" id="WP_073151772.1">
    <property type="nucleotide sequence ID" value="NZ_FRAG01000047.1"/>
</dbReference>
<dbReference type="PROSITE" id="PS00211">
    <property type="entry name" value="ABC_TRANSPORTER_1"/>
    <property type="match status" value="1"/>
</dbReference>
<keyword evidence="2" id="KW-0547">Nucleotide-binding</keyword>
<dbReference type="GO" id="GO:0016887">
    <property type="term" value="F:ATP hydrolysis activity"/>
    <property type="evidence" value="ECO:0007669"/>
    <property type="project" value="InterPro"/>
</dbReference>